<dbReference type="GO" id="GO:0005524">
    <property type="term" value="F:ATP binding"/>
    <property type="evidence" value="ECO:0007669"/>
    <property type="project" value="UniProtKB-KW"/>
</dbReference>
<dbReference type="InterPro" id="IPR003593">
    <property type="entry name" value="AAA+_ATPase"/>
</dbReference>
<gene>
    <name evidence="6" type="ORF">ABN16_12685</name>
</gene>
<protein>
    <submittedName>
        <fullName evidence="6">ABC transporter</fullName>
    </submittedName>
</protein>
<feature type="domain" description="ABC transporter" evidence="5">
    <location>
        <begin position="6"/>
        <end position="233"/>
    </location>
</feature>
<name>A0AAC9ERC7_9LACO</name>
<evidence type="ECO:0000256" key="1">
    <source>
        <dbReference type="ARBA" id="ARBA00005417"/>
    </source>
</evidence>
<dbReference type="PROSITE" id="PS50893">
    <property type="entry name" value="ABC_TRANSPORTER_2"/>
    <property type="match status" value="1"/>
</dbReference>
<dbReference type="EMBL" id="CP012033">
    <property type="protein sequence ID" value="AKP65776.1"/>
    <property type="molecule type" value="Genomic_DNA"/>
</dbReference>
<dbReference type="Pfam" id="PF00005">
    <property type="entry name" value="ABC_tran"/>
    <property type="match status" value="1"/>
</dbReference>
<dbReference type="RefSeq" id="WP_048736058.1">
    <property type="nucleotide sequence ID" value="NZ_CP012033.1"/>
</dbReference>
<sequence length="310" mass="34155">MSENVLVIKHVSKQFGEFQALADISMTVKAGDIYGLIGENGAGKTTLMRLITGLSHLTAGKITLLGESVGHYRHALRRTGAIIENPVAFPNLTVNQNLKLCAIQHGLAEPQLIPEALEFVNLTAKQATRASQLSLGQRQRLGLALAILPRPDFLILDEPINGLDPNGIIEFRQLIKRLNEERHTTILMASHILSELYQVANRFGIIRHGQLIKELTKAELDVVNQSGLEITVDQVTLAGQVLDREAIGEFAILDDHHLIIHHTALSAAVINRTLVENRVAVSAVVQRESSLEQYYTRLIAEEDQADVESD</sequence>
<dbReference type="Gene3D" id="3.40.50.300">
    <property type="entry name" value="P-loop containing nucleotide triphosphate hydrolases"/>
    <property type="match status" value="1"/>
</dbReference>
<evidence type="ECO:0000256" key="3">
    <source>
        <dbReference type="ARBA" id="ARBA00022741"/>
    </source>
</evidence>
<keyword evidence="7" id="KW-1185">Reference proteome</keyword>
<evidence type="ECO:0000259" key="5">
    <source>
        <dbReference type="PROSITE" id="PS50893"/>
    </source>
</evidence>
<accession>A0AAC9ERC7</accession>
<dbReference type="PROSITE" id="PS00211">
    <property type="entry name" value="ABC_TRANSPORTER_1"/>
    <property type="match status" value="1"/>
</dbReference>
<dbReference type="SUPFAM" id="SSF52540">
    <property type="entry name" value="P-loop containing nucleoside triphosphate hydrolases"/>
    <property type="match status" value="1"/>
</dbReference>
<dbReference type="AlphaFoldDB" id="A0AAC9ERC7"/>
<comment type="similarity">
    <text evidence="1">Belongs to the ABC transporter superfamily.</text>
</comment>
<dbReference type="InterPro" id="IPR003439">
    <property type="entry name" value="ABC_transporter-like_ATP-bd"/>
</dbReference>
<dbReference type="KEGG" id="lko:ABN16_12685"/>
<proteinExistence type="inferred from homology"/>
<evidence type="ECO:0000313" key="7">
    <source>
        <dbReference type="Proteomes" id="UP000036000"/>
    </source>
</evidence>
<keyword evidence="2" id="KW-0813">Transport</keyword>
<dbReference type="Proteomes" id="UP000036000">
    <property type="component" value="Chromosome"/>
</dbReference>
<keyword evidence="3" id="KW-0547">Nucleotide-binding</keyword>
<reference evidence="6 7" key="1">
    <citation type="submission" date="2015-07" db="EMBL/GenBank/DDBJ databases">
        <title>Lactobacillus korensis/26-25/ whole genome sequencing.</title>
        <authorList>
            <person name="Kim M.K."/>
            <person name="Im W.-T."/>
            <person name="Srinivasan S."/>
            <person name="Lee J.-J."/>
        </authorList>
    </citation>
    <scope>NUCLEOTIDE SEQUENCE [LARGE SCALE GENOMIC DNA]</scope>
    <source>
        <strain evidence="6 7">26-25</strain>
    </source>
</reference>
<evidence type="ECO:0000256" key="2">
    <source>
        <dbReference type="ARBA" id="ARBA00022448"/>
    </source>
</evidence>
<dbReference type="SMART" id="SM00382">
    <property type="entry name" value="AAA"/>
    <property type="match status" value="1"/>
</dbReference>
<dbReference type="PANTHER" id="PTHR43335">
    <property type="entry name" value="ABC TRANSPORTER, ATP-BINDING PROTEIN"/>
    <property type="match status" value="1"/>
</dbReference>
<dbReference type="PANTHER" id="PTHR43335:SF8">
    <property type="entry name" value="ABC TRANSPORTER, ATP-BINDING PROTEIN"/>
    <property type="match status" value="1"/>
</dbReference>
<dbReference type="InterPro" id="IPR017871">
    <property type="entry name" value="ABC_transporter-like_CS"/>
</dbReference>
<evidence type="ECO:0000313" key="6">
    <source>
        <dbReference type="EMBL" id="AKP65776.1"/>
    </source>
</evidence>
<keyword evidence="4" id="KW-0067">ATP-binding</keyword>
<organism evidence="6 7">
    <name type="scientific">Levilactobacillus koreensis</name>
    <dbReference type="NCBI Taxonomy" id="637971"/>
    <lineage>
        <taxon>Bacteria</taxon>
        <taxon>Bacillati</taxon>
        <taxon>Bacillota</taxon>
        <taxon>Bacilli</taxon>
        <taxon>Lactobacillales</taxon>
        <taxon>Lactobacillaceae</taxon>
        <taxon>Levilactobacillus</taxon>
    </lineage>
</organism>
<evidence type="ECO:0000256" key="4">
    <source>
        <dbReference type="ARBA" id="ARBA00022840"/>
    </source>
</evidence>
<dbReference type="InterPro" id="IPR027417">
    <property type="entry name" value="P-loop_NTPase"/>
</dbReference>
<dbReference type="GO" id="GO:0016887">
    <property type="term" value="F:ATP hydrolysis activity"/>
    <property type="evidence" value="ECO:0007669"/>
    <property type="project" value="InterPro"/>
</dbReference>